<dbReference type="InterPro" id="IPR031314">
    <property type="entry name" value="DNK_dom"/>
</dbReference>
<evidence type="ECO:0000256" key="1">
    <source>
        <dbReference type="PIRSR" id="PIRSR000705-1"/>
    </source>
</evidence>
<dbReference type="InterPro" id="IPR002624">
    <property type="entry name" value="DCK/DGK"/>
</dbReference>
<dbReference type="Pfam" id="PF01712">
    <property type="entry name" value="dNK"/>
    <property type="match status" value="1"/>
</dbReference>
<dbReference type="InterPro" id="IPR027417">
    <property type="entry name" value="P-loop_NTPase"/>
</dbReference>
<dbReference type="SUPFAM" id="SSF52540">
    <property type="entry name" value="P-loop containing nucleoside triphosphate hydrolases"/>
    <property type="match status" value="1"/>
</dbReference>
<dbReference type="GO" id="GO:0005524">
    <property type="term" value="F:ATP binding"/>
    <property type="evidence" value="ECO:0007669"/>
    <property type="project" value="UniProtKB-KW"/>
</dbReference>
<dbReference type="Gene3D" id="3.40.50.300">
    <property type="entry name" value="P-loop containing nucleotide triphosphate hydrolases"/>
    <property type="match status" value="1"/>
</dbReference>
<feature type="binding site" evidence="2">
    <location>
        <begin position="4"/>
        <end position="12"/>
    </location>
    <ligand>
        <name>ATP</name>
        <dbReference type="ChEBI" id="CHEBI:30616"/>
    </ligand>
</feature>
<dbReference type="Proteomes" id="UP000035352">
    <property type="component" value="Chromosome"/>
</dbReference>
<keyword evidence="4" id="KW-0418">Kinase</keyword>
<dbReference type="STRING" id="413882.AAW51_3759"/>
<feature type="domain" description="Deoxynucleoside kinase" evidence="3">
    <location>
        <begin position="2"/>
        <end position="193"/>
    </location>
</feature>
<keyword evidence="2" id="KW-0547">Nucleotide-binding</keyword>
<dbReference type="EMBL" id="CP011371">
    <property type="protein sequence ID" value="AKJ30450.1"/>
    <property type="molecule type" value="Genomic_DNA"/>
</dbReference>
<name>A0A0G3BV84_9BURK</name>
<sequence length="208" mass="23795">MIEGPIGVGKSSLARKLAPVLGAELMMEKPEENPFLERFYADGSRYAFQTQMYFLFQRLEQYRELAQPGMFGGPVVSDFLFAKDALFAKLTLSDDEYRLYSQMYQHLAPQIPEPDLVIWLQAEPPTLLQRIGRRGIGMERAIDAAYLQALSDAYHEYFQVYQGAPLLAVDTEGFNPIHREADFTRLMQELESFQGPRAFFSARLAAHR</sequence>
<keyword evidence="4" id="KW-0808">Transferase</keyword>
<dbReference type="GO" id="GO:0019136">
    <property type="term" value="F:deoxynucleoside kinase activity"/>
    <property type="evidence" value="ECO:0007669"/>
    <property type="project" value="InterPro"/>
</dbReference>
<reference evidence="4 5" key="1">
    <citation type="submission" date="2015-05" db="EMBL/GenBank/DDBJ databases">
        <authorList>
            <person name="Tang B."/>
            <person name="Yu Y."/>
        </authorList>
    </citation>
    <scope>NUCLEOTIDE SEQUENCE [LARGE SCALE GENOMIC DNA]</scope>
    <source>
        <strain evidence="4 5">DSM 7029</strain>
    </source>
</reference>
<feature type="active site" description="Proton acceptor" evidence="1">
    <location>
        <position position="78"/>
    </location>
</feature>
<evidence type="ECO:0000256" key="2">
    <source>
        <dbReference type="PIRSR" id="PIRSR000705-3"/>
    </source>
</evidence>
<keyword evidence="2" id="KW-0067">ATP-binding</keyword>
<dbReference type="PATRIC" id="fig|413882.6.peg.3926"/>
<accession>A0A0G3BV84</accession>
<proteinExistence type="predicted"/>
<dbReference type="CDD" id="cd01673">
    <property type="entry name" value="dNK"/>
    <property type="match status" value="1"/>
</dbReference>
<organism evidence="4 5">
    <name type="scientific">Caldimonas brevitalea</name>
    <dbReference type="NCBI Taxonomy" id="413882"/>
    <lineage>
        <taxon>Bacteria</taxon>
        <taxon>Pseudomonadati</taxon>
        <taxon>Pseudomonadota</taxon>
        <taxon>Betaproteobacteria</taxon>
        <taxon>Burkholderiales</taxon>
        <taxon>Sphaerotilaceae</taxon>
        <taxon>Caldimonas</taxon>
    </lineage>
</organism>
<dbReference type="PANTHER" id="PTHR10513">
    <property type="entry name" value="DEOXYNUCLEOSIDE KINASE"/>
    <property type="match status" value="1"/>
</dbReference>
<dbReference type="AlphaFoldDB" id="A0A0G3BV84"/>
<feature type="binding site" evidence="2">
    <location>
        <begin position="130"/>
        <end position="134"/>
    </location>
    <ligand>
        <name>ATP</name>
        <dbReference type="ChEBI" id="CHEBI:30616"/>
    </ligand>
</feature>
<dbReference type="PANTHER" id="PTHR10513:SF46">
    <property type="entry name" value="DEOXYGUANOSINE KINASE"/>
    <property type="match status" value="1"/>
</dbReference>
<evidence type="ECO:0000259" key="3">
    <source>
        <dbReference type="Pfam" id="PF01712"/>
    </source>
</evidence>
<protein>
    <submittedName>
        <fullName evidence="4">Deoxyadenosine kinase</fullName>
    </submittedName>
</protein>
<dbReference type="KEGG" id="pbh:AAW51_3759"/>
<gene>
    <name evidence="4" type="ORF">AAW51_3759</name>
</gene>
<dbReference type="InterPro" id="IPR050566">
    <property type="entry name" value="Deoxyribonucleoside_kinase"/>
</dbReference>
<evidence type="ECO:0000313" key="4">
    <source>
        <dbReference type="EMBL" id="AKJ30450.1"/>
    </source>
</evidence>
<keyword evidence="5" id="KW-1185">Reference proteome</keyword>
<evidence type="ECO:0000313" key="5">
    <source>
        <dbReference type="Proteomes" id="UP000035352"/>
    </source>
</evidence>
<dbReference type="GO" id="GO:0005737">
    <property type="term" value="C:cytoplasm"/>
    <property type="evidence" value="ECO:0007669"/>
    <property type="project" value="TreeGrafter"/>
</dbReference>
<dbReference type="PIRSF" id="PIRSF000705">
    <property type="entry name" value="DNK"/>
    <property type="match status" value="1"/>
</dbReference>